<evidence type="ECO:0000256" key="1">
    <source>
        <dbReference type="SAM" id="Phobius"/>
    </source>
</evidence>
<protein>
    <recommendedName>
        <fullName evidence="3">Transmembrane protein (PGPGW)</fullName>
    </recommendedName>
</protein>
<dbReference type="EMBL" id="UINC01060847">
    <property type="protein sequence ID" value="SVB85789.1"/>
    <property type="molecule type" value="Genomic_DNA"/>
</dbReference>
<evidence type="ECO:0008006" key="3">
    <source>
        <dbReference type="Google" id="ProtNLM"/>
    </source>
</evidence>
<evidence type="ECO:0000313" key="2">
    <source>
        <dbReference type="EMBL" id="SVB85789.1"/>
    </source>
</evidence>
<gene>
    <name evidence="2" type="ORF">METZ01_LOCUS238643</name>
</gene>
<keyword evidence="1" id="KW-0472">Membrane</keyword>
<feature type="transmembrane region" description="Helical" evidence="1">
    <location>
        <begin position="20"/>
        <end position="37"/>
    </location>
</feature>
<keyword evidence="1" id="KW-1133">Transmembrane helix</keyword>
<dbReference type="AlphaFoldDB" id="A0A382HF44"/>
<reference evidence="2" key="1">
    <citation type="submission" date="2018-05" db="EMBL/GenBank/DDBJ databases">
        <authorList>
            <person name="Lanie J.A."/>
            <person name="Ng W.-L."/>
            <person name="Kazmierczak K.M."/>
            <person name="Andrzejewski T.M."/>
            <person name="Davidsen T.M."/>
            <person name="Wayne K.J."/>
            <person name="Tettelin H."/>
            <person name="Glass J.I."/>
            <person name="Rusch D."/>
            <person name="Podicherti R."/>
            <person name="Tsui H.-C.T."/>
            <person name="Winkler M.E."/>
        </authorList>
    </citation>
    <scope>NUCLEOTIDE SEQUENCE</scope>
</reference>
<sequence>MAQNYHSYIWRWVRDYPRWFRISVGICLVLGGILGFLPILGFWMIPLGLVVLSYDLPIVRRWRRRLEVRWLRWWRGRISRSSGS</sequence>
<proteinExistence type="predicted"/>
<accession>A0A382HF44</accession>
<organism evidence="2">
    <name type="scientific">marine metagenome</name>
    <dbReference type="NCBI Taxonomy" id="408172"/>
    <lineage>
        <taxon>unclassified sequences</taxon>
        <taxon>metagenomes</taxon>
        <taxon>ecological metagenomes</taxon>
    </lineage>
</organism>
<name>A0A382HF44_9ZZZZ</name>
<keyword evidence="1" id="KW-0812">Transmembrane</keyword>